<organism evidence="1 2">
    <name type="scientific">Phlebia brevispora</name>
    <dbReference type="NCBI Taxonomy" id="194682"/>
    <lineage>
        <taxon>Eukaryota</taxon>
        <taxon>Fungi</taxon>
        <taxon>Dikarya</taxon>
        <taxon>Basidiomycota</taxon>
        <taxon>Agaricomycotina</taxon>
        <taxon>Agaricomycetes</taxon>
        <taxon>Polyporales</taxon>
        <taxon>Meruliaceae</taxon>
        <taxon>Phlebia</taxon>
    </lineage>
</organism>
<comment type="caution">
    <text evidence="1">The sequence shown here is derived from an EMBL/GenBank/DDBJ whole genome shotgun (WGS) entry which is preliminary data.</text>
</comment>
<protein>
    <submittedName>
        <fullName evidence="1">Uncharacterized protein</fullName>
    </submittedName>
</protein>
<reference evidence="1" key="1">
    <citation type="submission" date="2022-07" db="EMBL/GenBank/DDBJ databases">
        <title>Genome Sequence of Phlebia brevispora.</title>
        <authorList>
            <person name="Buettner E."/>
        </authorList>
    </citation>
    <scope>NUCLEOTIDE SEQUENCE</scope>
    <source>
        <strain evidence="1">MPL23</strain>
    </source>
</reference>
<dbReference type="EMBL" id="JANHOG010000019">
    <property type="protein sequence ID" value="KAJ3559559.1"/>
    <property type="molecule type" value="Genomic_DNA"/>
</dbReference>
<accession>A0ACC1TEJ2</accession>
<evidence type="ECO:0000313" key="1">
    <source>
        <dbReference type="EMBL" id="KAJ3559559.1"/>
    </source>
</evidence>
<sequence length="761" mass="82059">MDAPTCAFPPSRSIDASESITYTACFDLTASSGRHVHAATRTMTQAFSIYGNIIGSPSVWFSAGRRSSKGHTMTLENAVVIVAVACLAVRTCCPYNTIHGQRANRRFRSHHGLSHAHPLCRYASRDVKPGRRRRMRCIPSSDRRKAKRRENKRLRADRRLLGMARSACSNCRNNILGVEFRGYAPTYYAHYSLTDQSASVYISSSSSQLQSVSKDDMELAPVDSDSGARESQPSSSAKGFRFAMVFVAICISMFMSALEFSAVSTALPTIVHDLSGEDFIWVASSYALASTAFLPASGGMAELFGRQATMLVALALFALGSALSGAARNMNWLIAARTIQGAGGGCILSIGSIILSDLVSLRERGLYNGMIGLTWAVAAGIGPLVGGSLAESGHWRWLFYINLPISGFAAVLVILFLRLRTPPGSFREKLLRMDWVGNFIIIAASTSACIGLTWGGVRFAWSSAQVLVPLILGLVGIIVFLIYEATWAKDPVVPFALLSNRTSLSGYIQTFINPIINVAVIYYLSVYYQACKGSSPIHSAVQVLSLSISVGPSILITGASIQATKSYRAQHWIGWVLLLVAMGTLSTLKNDTPVGHGVGFAALEGVGVGMIYASTYFPVLAPLPVTENAHALAFFAFCRSFASVWGVTIGGTILQTQLTKRLPADFTAQFPQGVAIAYTSITAVRTLDEPLRTQVREAYAQSLTVIWQVMIGIAGIGFLASLAMKALPLHTDVDKKWGLQESGPTPLELQSPNTKLTDAER</sequence>
<dbReference type="Proteomes" id="UP001148662">
    <property type="component" value="Unassembled WGS sequence"/>
</dbReference>
<name>A0ACC1TEJ2_9APHY</name>
<proteinExistence type="predicted"/>
<evidence type="ECO:0000313" key="2">
    <source>
        <dbReference type="Proteomes" id="UP001148662"/>
    </source>
</evidence>
<keyword evidence="2" id="KW-1185">Reference proteome</keyword>
<gene>
    <name evidence="1" type="ORF">NM688_g271</name>
</gene>